<protein>
    <recommendedName>
        <fullName evidence="6">Rubredoxin</fullName>
    </recommendedName>
</protein>
<dbReference type="InterPro" id="IPR018527">
    <property type="entry name" value="Rubredoxin_Fe_BS"/>
</dbReference>
<dbReference type="Proteomes" id="UP001628193">
    <property type="component" value="Unassembled WGS sequence"/>
</dbReference>
<dbReference type="Gene3D" id="2.20.28.10">
    <property type="match status" value="1"/>
</dbReference>
<evidence type="ECO:0000256" key="2">
    <source>
        <dbReference type="ARBA" id="ARBA00022448"/>
    </source>
</evidence>
<feature type="domain" description="Rubredoxin-like" evidence="7">
    <location>
        <begin position="89"/>
        <end position="140"/>
    </location>
</feature>
<evidence type="ECO:0000256" key="5">
    <source>
        <dbReference type="ARBA" id="ARBA00023004"/>
    </source>
</evidence>
<dbReference type="CDD" id="cd00730">
    <property type="entry name" value="rubredoxin"/>
    <property type="match status" value="1"/>
</dbReference>
<dbReference type="EMBL" id="BAAFGK010000005">
    <property type="protein sequence ID" value="GAB0058886.1"/>
    <property type="molecule type" value="Genomic_DNA"/>
</dbReference>
<dbReference type="InterPro" id="IPR050526">
    <property type="entry name" value="Rubredoxin_ET"/>
</dbReference>
<reference evidence="8 9" key="1">
    <citation type="submission" date="2024-09" db="EMBL/GenBank/DDBJ databases">
        <title>Draft genome sequence of Candidatus Magnetaquicoccaceae bacterium FCR-1.</title>
        <authorList>
            <person name="Shimoshige H."/>
            <person name="Shimamura S."/>
            <person name="Taoka A."/>
            <person name="Kobayashi H."/>
            <person name="Maekawa T."/>
        </authorList>
    </citation>
    <scope>NUCLEOTIDE SEQUENCE [LARGE SCALE GENOMIC DNA]</scope>
    <source>
        <strain evidence="8 9">FCR-1</strain>
    </source>
</reference>
<evidence type="ECO:0000256" key="6">
    <source>
        <dbReference type="RuleBase" id="RU003820"/>
    </source>
</evidence>
<sequence length="142" mass="15938">MTPTLEPLVARAIELGLQSSLATPRAAALLASKSHSPEADAIIQESQRLTIDYKACLKEIEAAAPHQYTALRNQIVDQVRKAMKKQPGMRKWRCPVCNFLFDERIGLPRMKIPASTSFQDLPDGWECPECDGSKERFVLDRD</sequence>
<dbReference type="PANTHER" id="PTHR47627:SF1">
    <property type="entry name" value="RUBREDOXIN-1-RELATED"/>
    <property type="match status" value="1"/>
</dbReference>
<dbReference type="PRINTS" id="PR00163">
    <property type="entry name" value="RUBREDOXIN"/>
</dbReference>
<evidence type="ECO:0000256" key="1">
    <source>
        <dbReference type="ARBA" id="ARBA00001965"/>
    </source>
</evidence>
<comment type="caution">
    <text evidence="8">The sequence shown here is derived from an EMBL/GenBank/DDBJ whole genome shotgun (WGS) entry which is preliminary data.</text>
</comment>
<keyword evidence="4 6" id="KW-0249">Electron transport</keyword>
<evidence type="ECO:0000256" key="3">
    <source>
        <dbReference type="ARBA" id="ARBA00022723"/>
    </source>
</evidence>
<comment type="cofactor">
    <cofactor evidence="1 6">
        <name>Fe(3+)</name>
        <dbReference type="ChEBI" id="CHEBI:29034"/>
    </cofactor>
</comment>
<dbReference type="Pfam" id="PF00301">
    <property type="entry name" value="Rubredoxin"/>
    <property type="match status" value="1"/>
</dbReference>
<evidence type="ECO:0000313" key="9">
    <source>
        <dbReference type="Proteomes" id="UP001628193"/>
    </source>
</evidence>
<comment type="similarity">
    <text evidence="6">Belongs to the rubredoxin family.</text>
</comment>
<proteinExistence type="inferred from homology"/>
<organism evidence="8 9">
    <name type="scientific">Candidatus Magnetaquiglobus chichijimensis</name>
    <dbReference type="NCBI Taxonomy" id="3141448"/>
    <lineage>
        <taxon>Bacteria</taxon>
        <taxon>Pseudomonadati</taxon>
        <taxon>Pseudomonadota</taxon>
        <taxon>Magnetococcia</taxon>
        <taxon>Magnetococcales</taxon>
        <taxon>Candidatus Magnetaquicoccaceae</taxon>
        <taxon>Candidatus Magnetaquiglobus</taxon>
    </lineage>
</organism>
<dbReference type="PANTHER" id="PTHR47627">
    <property type="entry name" value="RUBREDOXIN"/>
    <property type="match status" value="1"/>
</dbReference>
<evidence type="ECO:0000259" key="7">
    <source>
        <dbReference type="PROSITE" id="PS50903"/>
    </source>
</evidence>
<name>A0ABQ0CDB0_9PROT</name>
<gene>
    <name evidence="8" type="ORF">SIID45300_03245</name>
</gene>
<keyword evidence="3 6" id="KW-0479">Metal-binding</keyword>
<evidence type="ECO:0000313" key="8">
    <source>
        <dbReference type="EMBL" id="GAB0058886.1"/>
    </source>
</evidence>
<keyword evidence="5 6" id="KW-0408">Iron</keyword>
<dbReference type="SUPFAM" id="SSF57802">
    <property type="entry name" value="Rubredoxin-like"/>
    <property type="match status" value="1"/>
</dbReference>
<accession>A0ABQ0CDB0</accession>
<dbReference type="PROSITE" id="PS50903">
    <property type="entry name" value="RUBREDOXIN_LIKE"/>
    <property type="match status" value="1"/>
</dbReference>
<keyword evidence="9" id="KW-1185">Reference proteome</keyword>
<evidence type="ECO:0000256" key="4">
    <source>
        <dbReference type="ARBA" id="ARBA00022982"/>
    </source>
</evidence>
<dbReference type="InterPro" id="IPR024935">
    <property type="entry name" value="Rubredoxin_dom"/>
</dbReference>
<dbReference type="RefSeq" id="WP_420906606.1">
    <property type="nucleotide sequence ID" value="NZ_BAAFGK010000005.1"/>
</dbReference>
<dbReference type="InterPro" id="IPR024934">
    <property type="entry name" value="Rubredoxin-like_dom"/>
</dbReference>
<dbReference type="PROSITE" id="PS00202">
    <property type="entry name" value="RUBREDOXIN"/>
    <property type="match status" value="1"/>
</dbReference>
<keyword evidence="2" id="KW-0813">Transport</keyword>